<feature type="domain" description="DUF4159" evidence="2">
    <location>
        <begin position="75"/>
        <end position="266"/>
    </location>
</feature>
<gene>
    <name evidence="3" type="ORF">VRU48_16730</name>
</gene>
<dbReference type="Gene3D" id="3.40.50.12140">
    <property type="entry name" value="Domain of unknown function DUF4159"/>
    <property type="match status" value="1"/>
</dbReference>
<dbReference type="Pfam" id="PF13709">
    <property type="entry name" value="DUF4159"/>
    <property type="match status" value="1"/>
</dbReference>
<protein>
    <submittedName>
        <fullName evidence="3">DUF4159 domain-containing protein</fullName>
    </submittedName>
</protein>
<keyword evidence="1" id="KW-0812">Transmembrane</keyword>
<accession>A0ABU7IBD4</accession>
<feature type="transmembrane region" description="Helical" evidence="1">
    <location>
        <begin position="49"/>
        <end position="68"/>
    </location>
</feature>
<name>A0ABU7IBD4_9SPHI</name>
<evidence type="ECO:0000256" key="1">
    <source>
        <dbReference type="SAM" id="Phobius"/>
    </source>
</evidence>
<evidence type="ECO:0000313" key="4">
    <source>
        <dbReference type="Proteomes" id="UP001336835"/>
    </source>
</evidence>
<keyword evidence="4" id="KW-1185">Reference proteome</keyword>
<sequence>MKLIYDLRLTIDDWASRLKRGVSALWPLSFSLLALTFHPKPSAFNLKPALRLCTLVFGLSALVCLTGFKAPTYKMGKLKYSGGGDWYGNRTALPNLIEFCNKNINTNFAPDEGIVEVGSAELYNFPFVYMTGHGNVIFNDQEAANLRKYLIGGGFLHIDDNYGLDKFIRPQMKKVFPELSFVELPADHKLYNQKFKFPAGLPKIHEHDGKRPQGFALIWQGRVVCYYTYECDLGNGWEDYGTYPSDTQESRTKALKMGANLVQYALTQ</sequence>
<dbReference type="EMBL" id="JAZDQT010000003">
    <property type="protein sequence ID" value="MEE1946772.1"/>
    <property type="molecule type" value="Genomic_DNA"/>
</dbReference>
<keyword evidence="1" id="KW-1133">Transmembrane helix</keyword>
<evidence type="ECO:0000313" key="3">
    <source>
        <dbReference type="EMBL" id="MEE1946772.1"/>
    </source>
</evidence>
<reference evidence="3 4" key="1">
    <citation type="submission" date="2024-01" db="EMBL/GenBank/DDBJ databases">
        <title>Pedobacter sp. nov., isolated from fresh soil.</title>
        <authorList>
            <person name="Le N.T.T."/>
        </authorList>
    </citation>
    <scope>NUCLEOTIDE SEQUENCE [LARGE SCALE GENOMIC DNA]</scope>
    <source>
        <strain evidence="3 4">KR3-3</strain>
    </source>
</reference>
<dbReference type="Proteomes" id="UP001336835">
    <property type="component" value="Unassembled WGS sequence"/>
</dbReference>
<feature type="transmembrane region" description="Helical" evidence="1">
    <location>
        <begin position="21"/>
        <end position="37"/>
    </location>
</feature>
<comment type="caution">
    <text evidence="3">The sequence shown here is derived from an EMBL/GenBank/DDBJ whole genome shotgun (WGS) entry which is preliminary data.</text>
</comment>
<keyword evidence="1" id="KW-0472">Membrane</keyword>
<organism evidence="3 4">
    <name type="scientific">Pedobacter albus</name>
    <dbReference type="NCBI Taxonomy" id="3113905"/>
    <lineage>
        <taxon>Bacteria</taxon>
        <taxon>Pseudomonadati</taxon>
        <taxon>Bacteroidota</taxon>
        <taxon>Sphingobacteriia</taxon>
        <taxon>Sphingobacteriales</taxon>
        <taxon>Sphingobacteriaceae</taxon>
        <taxon>Pedobacter</taxon>
    </lineage>
</organism>
<evidence type="ECO:0000259" key="2">
    <source>
        <dbReference type="Pfam" id="PF13709"/>
    </source>
</evidence>
<proteinExistence type="predicted"/>
<dbReference type="InterPro" id="IPR025297">
    <property type="entry name" value="DUF4159"/>
</dbReference>
<dbReference type="RefSeq" id="WP_330109062.1">
    <property type="nucleotide sequence ID" value="NZ_JAZDQT010000003.1"/>
</dbReference>